<evidence type="ECO:0000256" key="1">
    <source>
        <dbReference type="ARBA" id="ARBA00004651"/>
    </source>
</evidence>
<feature type="transmembrane region" description="Helical" evidence="7">
    <location>
        <begin position="126"/>
        <end position="146"/>
    </location>
</feature>
<dbReference type="GO" id="GO:0005886">
    <property type="term" value="C:plasma membrane"/>
    <property type="evidence" value="ECO:0007669"/>
    <property type="project" value="UniProtKB-SubCell"/>
</dbReference>
<comment type="similarity">
    <text evidence="7">Belongs to the binding-protein-dependent transport system permease family.</text>
</comment>
<proteinExistence type="inferred from homology"/>
<evidence type="ECO:0000256" key="3">
    <source>
        <dbReference type="ARBA" id="ARBA00022475"/>
    </source>
</evidence>
<dbReference type="Gene3D" id="1.10.3720.10">
    <property type="entry name" value="MetI-like"/>
    <property type="match status" value="1"/>
</dbReference>
<gene>
    <name evidence="9" type="ORF">GCM10011575_41360</name>
</gene>
<evidence type="ECO:0000256" key="6">
    <source>
        <dbReference type="ARBA" id="ARBA00023136"/>
    </source>
</evidence>
<keyword evidence="4 7" id="KW-0812">Transmembrane</keyword>
<keyword evidence="2 7" id="KW-0813">Transport</keyword>
<dbReference type="Pfam" id="PF00528">
    <property type="entry name" value="BPD_transp_1"/>
    <property type="match status" value="1"/>
</dbReference>
<dbReference type="PANTHER" id="PTHR30193:SF1">
    <property type="entry name" value="ABC TRANSPORTER PERMEASE PROTEIN YESP-RELATED"/>
    <property type="match status" value="1"/>
</dbReference>
<keyword evidence="10" id="KW-1185">Reference proteome</keyword>
<reference evidence="9" key="1">
    <citation type="journal article" date="2014" name="Int. J. Syst. Evol. Microbiol.">
        <title>Complete genome sequence of Corynebacterium casei LMG S-19264T (=DSM 44701T), isolated from a smear-ripened cheese.</title>
        <authorList>
            <consortium name="US DOE Joint Genome Institute (JGI-PGF)"/>
            <person name="Walter F."/>
            <person name="Albersmeier A."/>
            <person name="Kalinowski J."/>
            <person name="Ruckert C."/>
        </authorList>
    </citation>
    <scope>NUCLEOTIDE SEQUENCE</scope>
    <source>
        <strain evidence="9">CGMCC 4.7306</strain>
    </source>
</reference>
<comment type="subcellular location">
    <subcellularLocation>
        <location evidence="1 7">Cell membrane</location>
        <topology evidence="1 7">Multi-pass membrane protein</topology>
    </subcellularLocation>
</comment>
<evidence type="ECO:0000256" key="4">
    <source>
        <dbReference type="ARBA" id="ARBA00022692"/>
    </source>
</evidence>
<dbReference type="EMBL" id="BMMZ01000013">
    <property type="protein sequence ID" value="GGL78730.1"/>
    <property type="molecule type" value="Genomic_DNA"/>
</dbReference>
<comment type="caution">
    <text evidence="9">The sequence shown here is derived from an EMBL/GenBank/DDBJ whole genome shotgun (WGS) entry which is preliminary data.</text>
</comment>
<dbReference type="PROSITE" id="PS50928">
    <property type="entry name" value="ABC_TM1"/>
    <property type="match status" value="1"/>
</dbReference>
<reference evidence="9" key="2">
    <citation type="submission" date="2020-09" db="EMBL/GenBank/DDBJ databases">
        <authorList>
            <person name="Sun Q."/>
            <person name="Zhou Y."/>
        </authorList>
    </citation>
    <scope>NUCLEOTIDE SEQUENCE</scope>
    <source>
        <strain evidence="9">CGMCC 4.7306</strain>
    </source>
</reference>
<sequence>MADSALLTRPAARSVAAPGRRRHLTRNNPVGYLFIAPAILGFALFVVYPLIMSAYYSLTQWNGITTPKFVGFANYKYMLTQDPVFWKSVGLTVIFAVISVPLSLIFGLALAVLLNRKFRGVKIFRTIFFLPVVLPSIAVLTMWKYLFDPQFGLANQALSWLHLPTSQWLSSAHSALPTIILIGLWGVGGSMIIFLAGLQNVPDELYEAAKLDGANGPRSFLHITMPMITPILLLQLILQINAAFQTFNQVAILTQGGPDNSTDLLMYKIYSDGFSSVNTPLMGYATAEVWFLFILVMIVTAFTFRTSSMWVYNANDARN</sequence>
<evidence type="ECO:0000256" key="7">
    <source>
        <dbReference type="RuleBase" id="RU363032"/>
    </source>
</evidence>
<keyword evidence="3" id="KW-1003">Cell membrane</keyword>
<dbReference type="RefSeq" id="WP_188897381.1">
    <property type="nucleotide sequence ID" value="NZ_BMMZ01000013.1"/>
</dbReference>
<evidence type="ECO:0000313" key="10">
    <source>
        <dbReference type="Proteomes" id="UP000613840"/>
    </source>
</evidence>
<dbReference type="CDD" id="cd06261">
    <property type="entry name" value="TM_PBP2"/>
    <property type="match status" value="1"/>
</dbReference>
<keyword evidence="6 7" id="KW-0472">Membrane</keyword>
<evidence type="ECO:0000256" key="5">
    <source>
        <dbReference type="ARBA" id="ARBA00022989"/>
    </source>
</evidence>
<feature type="transmembrane region" description="Helical" evidence="7">
    <location>
        <begin position="30"/>
        <end position="51"/>
    </location>
</feature>
<feature type="domain" description="ABC transmembrane type-1" evidence="8">
    <location>
        <begin position="89"/>
        <end position="303"/>
    </location>
</feature>
<keyword evidence="5 7" id="KW-1133">Transmembrane helix</keyword>
<dbReference type="SUPFAM" id="SSF161098">
    <property type="entry name" value="MetI-like"/>
    <property type="match status" value="1"/>
</dbReference>
<evidence type="ECO:0000256" key="2">
    <source>
        <dbReference type="ARBA" id="ARBA00022448"/>
    </source>
</evidence>
<protein>
    <submittedName>
        <fullName evidence="9">Sugar ABC transporter permease</fullName>
    </submittedName>
</protein>
<evidence type="ECO:0000259" key="8">
    <source>
        <dbReference type="PROSITE" id="PS50928"/>
    </source>
</evidence>
<feature type="transmembrane region" description="Helical" evidence="7">
    <location>
        <begin position="175"/>
        <end position="198"/>
    </location>
</feature>
<evidence type="ECO:0000313" key="9">
    <source>
        <dbReference type="EMBL" id="GGL78730.1"/>
    </source>
</evidence>
<accession>A0A917SGD3</accession>
<dbReference type="InterPro" id="IPR035906">
    <property type="entry name" value="MetI-like_sf"/>
</dbReference>
<dbReference type="AlphaFoldDB" id="A0A917SGD3"/>
<name>A0A917SGD3_9ACTN</name>
<dbReference type="Proteomes" id="UP000613840">
    <property type="component" value="Unassembled WGS sequence"/>
</dbReference>
<organism evidence="9 10">
    <name type="scientific">Microlunatus endophyticus</name>
    <dbReference type="NCBI Taxonomy" id="1716077"/>
    <lineage>
        <taxon>Bacteria</taxon>
        <taxon>Bacillati</taxon>
        <taxon>Actinomycetota</taxon>
        <taxon>Actinomycetes</taxon>
        <taxon>Propionibacteriales</taxon>
        <taxon>Propionibacteriaceae</taxon>
        <taxon>Microlunatus</taxon>
    </lineage>
</organism>
<dbReference type="GO" id="GO:0055085">
    <property type="term" value="P:transmembrane transport"/>
    <property type="evidence" value="ECO:0007669"/>
    <property type="project" value="InterPro"/>
</dbReference>
<dbReference type="InterPro" id="IPR000515">
    <property type="entry name" value="MetI-like"/>
</dbReference>
<feature type="transmembrane region" description="Helical" evidence="7">
    <location>
        <begin position="219"/>
        <end position="238"/>
    </location>
</feature>
<dbReference type="PANTHER" id="PTHR30193">
    <property type="entry name" value="ABC TRANSPORTER PERMEASE PROTEIN"/>
    <property type="match status" value="1"/>
</dbReference>
<feature type="transmembrane region" description="Helical" evidence="7">
    <location>
        <begin position="281"/>
        <end position="304"/>
    </location>
</feature>
<dbReference type="InterPro" id="IPR051393">
    <property type="entry name" value="ABC_transporter_permease"/>
</dbReference>
<feature type="transmembrane region" description="Helical" evidence="7">
    <location>
        <begin position="89"/>
        <end position="114"/>
    </location>
</feature>